<evidence type="ECO:0000256" key="1">
    <source>
        <dbReference type="SAM" id="MobiDB-lite"/>
    </source>
</evidence>
<protein>
    <submittedName>
        <fullName evidence="2">Uncharacterized protein</fullName>
    </submittedName>
</protein>
<organism evidence="2 3">
    <name type="scientific">Zasmidium cellare</name>
    <name type="common">Wine cellar mold</name>
    <name type="synonym">Racodium cellare</name>
    <dbReference type="NCBI Taxonomy" id="395010"/>
    <lineage>
        <taxon>Eukaryota</taxon>
        <taxon>Fungi</taxon>
        <taxon>Dikarya</taxon>
        <taxon>Ascomycota</taxon>
        <taxon>Pezizomycotina</taxon>
        <taxon>Dothideomycetes</taxon>
        <taxon>Dothideomycetidae</taxon>
        <taxon>Mycosphaerellales</taxon>
        <taxon>Mycosphaerellaceae</taxon>
        <taxon>Zasmidium</taxon>
    </lineage>
</organism>
<dbReference type="EMBL" id="JAXOVC010000001">
    <property type="protein sequence ID" value="KAK4507532.1"/>
    <property type="molecule type" value="Genomic_DNA"/>
</dbReference>
<feature type="compositionally biased region" description="Polar residues" evidence="1">
    <location>
        <begin position="7"/>
        <end position="24"/>
    </location>
</feature>
<feature type="compositionally biased region" description="Basic and acidic residues" evidence="1">
    <location>
        <begin position="28"/>
        <end position="43"/>
    </location>
</feature>
<reference evidence="2 3" key="1">
    <citation type="journal article" date="2023" name="G3 (Bethesda)">
        <title>A chromosome-level genome assembly of Zasmidium syzygii isolated from banana leaves.</title>
        <authorList>
            <person name="van Westerhoven A.C."/>
            <person name="Mehrabi R."/>
            <person name="Talebi R."/>
            <person name="Steentjes M.B.F."/>
            <person name="Corcolon B."/>
            <person name="Chong P.A."/>
            <person name="Kema G.H.J."/>
            <person name="Seidl M.F."/>
        </authorList>
    </citation>
    <scope>NUCLEOTIDE SEQUENCE [LARGE SCALE GENOMIC DNA]</scope>
    <source>
        <strain evidence="2 3">P124</strain>
    </source>
</reference>
<keyword evidence="3" id="KW-1185">Reference proteome</keyword>
<accession>A0ABR0F1H0</accession>
<dbReference type="Proteomes" id="UP001305779">
    <property type="component" value="Unassembled WGS sequence"/>
</dbReference>
<evidence type="ECO:0000313" key="2">
    <source>
        <dbReference type="EMBL" id="KAK4507532.1"/>
    </source>
</evidence>
<feature type="region of interest" description="Disordered" evidence="1">
    <location>
        <begin position="1"/>
        <end position="43"/>
    </location>
</feature>
<name>A0ABR0F1H0_ZASCE</name>
<proteinExistence type="predicted"/>
<gene>
    <name evidence="2" type="ORF">PRZ48_001267</name>
</gene>
<sequence length="197" mass="21172">MADQLKQAGQSAQQTATEGTSKWNAMSEEQKKKTFDSLPEEKKQGKTYMEWLSEGYQNQKENWMPWIEDMYLKWFTNDNKTSYATKSTLDKSKVTGVEQVDTLQDGVNNLVAGQVGKGGMLQPVGDMVSKEGVNRAERGGKDTDGSYGGQAAAVVDPVAKNAQSAGNSVWSGAKSAGGYVGGMLGGGNKEGGQEQKK</sequence>
<evidence type="ECO:0000313" key="3">
    <source>
        <dbReference type="Proteomes" id="UP001305779"/>
    </source>
</evidence>
<comment type="caution">
    <text evidence="2">The sequence shown here is derived from an EMBL/GenBank/DDBJ whole genome shotgun (WGS) entry which is preliminary data.</text>
</comment>